<dbReference type="InterPro" id="IPR013154">
    <property type="entry name" value="ADH-like_N"/>
</dbReference>
<dbReference type="GO" id="GO:0016651">
    <property type="term" value="F:oxidoreductase activity, acting on NAD(P)H"/>
    <property type="evidence" value="ECO:0007669"/>
    <property type="project" value="InterPro"/>
</dbReference>
<keyword evidence="6" id="KW-1185">Reference proteome</keyword>
<evidence type="ECO:0000256" key="3">
    <source>
        <dbReference type="ARBA" id="ARBA00023002"/>
    </source>
</evidence>
<proteinExistence type="inferred from homology"/>
<comment type="similarity">
    <text evidence="1">Belongs to the zinc-containing alcohol dehydrogenase family.</text>
</comment>
<evidence type="ECO:0000313" key="6">
    <source>
        <dbReference type="Proteomes" id="UP001303373"/>
    </source>
</evidence>
<dbReference type="Pfam" id="PF08240">
    <property type="entry name" value="ADH_N"/>
    <property type="match status" value="1"/>
</dbReference>
<dbReference type="InterPro" id="IPR047122">
    <property type="entry name" value="Trans-enoyl_RdTase-like"/>
</dbReference>
<dbReference type="EMBL" id="CP138582">
    <property type="protein sequence ID" value="WPG99852.1"/>
    <property type="molecule type" value="Genomic_DNA"/>
</dbReference>
<accession>A0AAQ3M1Z5</accession>
<dbReference type="CDD" id="cd08249">
    <property type="entry name" value="enoyl_reductase_like"/>
    <property type="match status" value="1"/>
</dbReference>
<dbReference type="Gene3D" id="3.40.50.720">
    <property type="entry name" value="NAD(P)-binding Rossmann-like Domain"/>
    <property type="match status" value="1"/>
</dbReference>
<evidence type="ECO:0000313" key="5">
    <source>
        <dbReference type="EMBL" id="WPG99852.1"/>
    </source>
</evidence>
<evidence type="ECO:0000259" key="4">
    <source>
        <dbReference type="SMART" id="SM00829"/>
    </source>
</evidence>
<dbReference type="InterPro" id="IPR011032">
    <property type="entry name" value="GroES-like_sf"/>
</dbReference>
<protein>
    <recommendedName>
        <fullName evidence="4">Enoyl reductase (ER) domain-containing protein</fullName>
    </recommendedName>
</protein>
<dbReference type="SMART" id="SM00829">
    <property type="entry name" value="PKS_ER"/>
    <property type="match status" value="1"/>
</dbReference>
<keyword evidence="3" id="KW-0560">Oxidoreductase</keyword>
<dbReference type="SUPFAM" id="SSF51735">
    <property type="entry name" value="NAD(P)-binding Rossmann-fold domains"/>
    <property type="match status" value="1"/>
</dbReference>
<dbReference type="InterPro" id="IPR020843">
    <property type="entry name" value="ER"/>
</dbReference>
<evidence type="ECO:0000256" key="1">
    <source>
        <dbReference type="ARBA" id="ARBA00008072"/>
    </source>
</evidence>
<dbReference type="PANTHER" id="PTHR45348:SF2">
    <property type="entry name" value="ZINC-TYPE ALCOHOL DEHYDROGENASE-LIKE PROTEIN C2E1P3.01"/>
    <property type="match status" value="1"/>
</dbReference>
<organism evidence="5 6">
    <name type="scientific">Acrodontium crateriforme</name>
    <dbReference type="NCBI Taxonomy" id="150365"/>
    <lineage>
        <taxon>Eukaryota</taxon>
        <taxon>Fungi</taxon>
        <taxon>Dikarya</taxon>
        <taxon>Ascomycota</taxon>
        <taxon>Pezizomycotina</taxon>
        <taxon>Dothideomycetes</taxon>
        <taxon>Dothideomycetidae</taxon>
        <taxon>Mycosphaerellales</taxon>
        <taxon>Teratosphaeriaceae</taxon>
        <taxon>Acrodontium</taxon>
    </lineage>
</organism>
<evidence type="ECO:0000256" key="2">
    <source>
        <dbReference type="ARBA" id="ARBA00011245"/>
    </source>
</evidence>
<dbReference type="PANTHER" id="PTHR45348">
    <property type="entry name" value="HYPOTHETICAL OXIDOREDUCTASE (EUROFUNG)"/>
    <property type="match status" value="1"/>
</dbReference>
<feature type="domain" description="Enoyl reductase (ER)" evidence="4">
    <location>
        <begin position="18"/>
        <end position="371"/>
    </location>
</feature>
<gene>
    <name evidence="5" type="ORF">R9X50_00267200</name>
</gene>
<dbReference type="Gene3D" id="3.90.180.10">
    <property type="entry name" value="Medium-chain alcohol dehydrogenases, catalytic domain"/>
    <property type="match status" value="1"/>
</dbReference>
<sequence>MQPTTMSAATGVYLSAKKAPLEVRSAVYTPPGDDEIVIRNVAVAVNPLDWFKRDSGDIAFKWIKYPFIMGSDTAGEVVEVGAKVKRFSVGDRVLGHAVGMDERSNKSSEGAFQTYTILRQNVTSHIPDFISFEQACVLPLGLSTAASGLFMKNYLSLQPPSNQRKHTGETILIWGGSTSVGCNAIQLARHAGYEVFTTASTKNHHLLLKIGATKVFDYNSPTVIQDITQAFTGKNAAGALAIGNGSTNACIDVLSHCKGRKFVAQASADLPPGGFPTNSLGWIPFGLSMLSSVARTTWKSKASGIEVKFIWGSDPAWNEVGGMIYEGFLPQALSQATYIPAPEPIVLAGWDKVDEGLNLNRQGVSARKVVIRVGN</sequence>
<dbReference type="Proteomes" id="UP001303373">
    <property type="component" value="Chromosome 3"/>
</dbReference>
<name>A0AAQ3M1Z5_9PEZI</name>
<dbReference type="InterPro" id="IPR036291">
    <property type="entry name" value="NAD(P)-bd_dom_sf"/>
</dbReference>
<reference evidence="5 6" key="1">
    <citation type="submission" date="2023-11" db="EMBL/GenBank/DDBJ databases">
        <title>An acidophilic fungus is an integral part of prey digestion in a carnivorous sundew plant.</title>
        <authorList>
            <person name="Tsai I.J."/>
        </authorList>
    </citation>
    <scope>NUCLEOTIDE SEQUENCE [LARGE SCALE GENOMIC DNA]</scope>
    <source>
        <strain evidence="5">169a</strain>
    </source>
</reference>
<dbReference type="AlphaFoldDB" id="A0AAQ3M1Z5"/>
<comment type="subunit">
    <text evidence="2">Monomer.</text>
</comment>
<dbReference type="SUPFAM" id="SSF50129">
    <property type="entry name" value="GroES-like"/>
    <property type="match status" value="1"/>
</dbReference>